<reference evidence="6" key="1">
    <citation type="submission" date="2016-10" db="EMBL/GenBank/DDBJ databases">
        <authorList>
            <person name="Varghese N."/>
            <person name="Submissions S."/>
        </authorList>
    </citation>
    <scope>NUCLEOTIDE SEQUENCE [LARGE SCALE GENOMIC DNA]</scope>
    <source>
        <strain evidence="6">DSM 44232</strain>
    </source>
</reference>
<dbReference type="InterPro" id="IPR023430">
    <property type="entry name" value="Pept_HybD-like_dom_sf"/>
</dbReference>
<proteinExistence type="inferred from homology"/>
<protein>
    <submittedName>
        <fullName evidence="5">Hydrogenase maturation protease</fullName>
    </submittedName>
</protein>
<dbReference type="PRINTS" id="PR00446">
    <property type="entry name" value="HYDRGNUPTAKE"/>
</dbReference>
<evidence type="ECO:0000313" key="6">
    <source>
        <dbReference type="Proteomes" id="UP000198583"/>
    </source>
</evidence>
<evidence type="ECO:0000256" key="3">
    <source>
        <dbReference type="ARBA" id="ARBA00022750"/>
    </source>
</evidence>
<dbReference type="AlphaFoldDB" id="A0A1I6DAU2"/>
<dbReference type="InterPro" id="IPR000671">
    <property type="entry name" value="Peptidase_A31"/>
</dbReference>
<keyword evidence="3" id="KW-0064">Aspartyl protease</keyword>
<dbReference type="Proteomes" id="UP000198583">
    <property type="component" value="Unassembled WGS sequence"/>
</dbReference>
<name>A0A1I6DAU2_9PSEU</name>
<gene>
    <name evidence="5" type="ORF">SAMN04488564_102121</name>
</gene>
<dbReference type="EMBL" id="FOYL01000002">
    <property type="protein sequence ID" value="SFR02487.1"/>
    <property type="molecule type" value="Genomic_DNA"/>
</dbReference>
<keyword evidence="4" id="KW-0378">Hydrolase</keyword>
<dbReference type="STRING" id="84724.SAMN04488564_102121"/>
<evidence type="ECO:0000256" key="4">
    <source>
        <dbReference type="ARBA" id="ARBA00022801"/>
    </source>
</evidence>
<comment type="similarity">
    <text evidence="1">Belongs to the peptidase A31 family.</text>
</comment>
<accession>A0A1I6DAU2</accession>
<sequence length="162" mass="16953">MSGPASRPGGVLVAGIGNIFLGDDGFGVEVARRLAGVELPPWVTVADYGVRGMHLAYDLAAADHELTILVDATERGDEAGTVYVIELDTSSRTARPCLDAHGMQPDVVLDLLALLGHVPKRVLLVGCEPAVVDHRMGLSPAVERAVGTAVAAVTELVTNHDR</sequence>
<dbReference type="NCBIfam" id="TIGR00072">
    <property type="entry name" value="hydrog_prot"/>
    <property type="match status" value="1"/>
</dbReference>
<keyword evidence="6" id="KW-1185">Reference proteome</keyword>
<dbReference type="Gene3D" id="3.40.50.1450">
    <property type="entry name" value="HybD-like"/>
    <property type="match status" value="1"/>
</dbReference>
<dbReference type="GO" id="GO:0016485">
    <property type="term" value="P:protein processing"/>
    <property type="evidence" value="ECO:0007669"/>
    <property type="project" value="TreeGrafter"/>
</dbReference>
<dbReference type="GO" id="GO:0004190">
    <property type="term" value="F:aspartic-type endopeptidase activity"/>
    <property type="evidence" value="ECO:0007669"/>
    <property type="project" value="UniProtKB-KW"/>
</dbReference>
<dbReference type="PANTHER" id="PTHR30302">
    <property type="entry name" value="HYDROGENASE 1 MATURATION PROTEASE"/>
    <property type="match status" value="1"/>
</dbReference>
<keyword evidence="2 5" id="KW-0645">Protease</keyword>
<dbReference type="SUPFAM" id="SSF53163">
    <property type="entry name" value="HybD-like"/>
    <property type="match status" value="1"/>
</dbReference>
<dbReference type="OrthoDB" id="3828930at2"/>
<dbReference type="PANTHER" id="PTHR30302:SF1">
    <property type="entry name" value="HYDROGENASE 2 MATURATION PROTEASE"/>
    <property type="match status" value="1"/>
</dbReference>
<dbReference type="GO" id="GO:0008047">
    <property type="term" value="F:enzyme activator activity"/>
    <property type="evidence" value="ECO:0007669"/>
    <property type="project" value="InterPro"/>
</dbReference>
<dbReference type="RefSeq" id="WP_093588716.1">
    <property type="nucleotide sequence ID" value="NZ_FOYL01000002.1"/>
</dbReference>
<evidence type="ECO:0000313" key="5">
    <source>
        <dbReference type="EMBL" id="SFR02487.1"/>
    </source>
</evidence>
<evidence type="ECO:0000256" key="2">
    <source>
        <dbReference type="ARBA" id="ARBA00022670"/>
    </source>
</evidence>
<evidence type="ECO:0000256" key="1">
    <source>
        <dbReference type="ARBA" id="ARBA00006814"/>
    </source>
</evidence>
<organism evidence="5 6">
    <name type="scientific">Lentzea waywayandensis</name>
    <dbReference type="NCBI Taxonomy" id="84724"/>
    <lineage>
        <taxon>Bacteria</taxon>
        <taxon>Bacillati</taxon>
        <taxon>Actinomycetota</taxon>
        <taxon>Actinomycetes</taxon>
        <taxon>Pseudonocardiales</taxon>
        <taxon>Pseudonocardiaceae</taxon>
        <taxon>Lentzea</taxon>
    </lineage>
</organism>
<dbReference type="Pfam" id="PF01750">
    <property type="entry name" value="HycI"/>
    <property type="match status" value="1"/>
</dbReference>